<gene>
    <name evidence="5" type="ORF">LNP07_01650</name>
</gene>
<dbReference type="Pfam" id="PF25888">
    <property type="entry name" value="WHD_DnaB"/>
    <property type="match status" value="1"/>
</dbReference>
<evidence type="ECO:0000259" key="3">
    <source>
        <dbReference type="Pfam" id="PF07261"/>
    </source>
</evidence>
<feature type="domain" description="Replicative helicase loading/DNA remodeling protein DnaB N-terminal winged helix" evidence="4">
    <location>
        <begin position="10"/>
        <end position="228"/>
    </location>
</feature>
<evidence type="ECO:0000256" key="1">
    <source>
        <dbReference type="ARBA" id="ARBA00093462"/>
    </source>
</evidence>
<keyword evidence="6" id="KW-1185">Reference proteome</keyword>
<feature type="domain" description="DnaB/C C-terminal" evidence="3">
    <location>
        <begin position="322"/>
        <end position="390"/>
    </location>
</feature>
<dbReference type="InterPro" id="IPR006343">
    <property type="entry name" value="DnaB/C_C"/>
</dbReference>
<name>A0ABT0I075_9LACO</name>
<evidence type="ECO:0000256" key="2">
    <source>
        <dbReference type="SAM" id="MobiDB-lite"/>
    </source>
</evidence>
<protein>
    <submittedName>
        <fullName evidence="5">DnaD domain protein</fullName>
    </submittedName>
</protein>
<evidence type="ECO:0000313" key="6">
    <source>
        <dbReference type="Proteomes" id="UP001522905"/>
    </source>
</evidence>
<dbReference type="InterPro" id="IPR058660">
    <property type="entry name" value="WHD_DnaB"/>
</dbReference>
<dbReference type="Proteomes" id="UP001522905">
    <property type="component" value="Unassembled WGS sequence"/>
</dbReference>
<comment type="similarity">
    <text evidence="1">Belongs to the DnaB/DnaD family.</text>
</comment>
<proteinExistence type="inferred from homology"/>
<evidence type="ECO:0000259" key="4">
    <source>
        <dbReference type="Pfam" id="PF25888"/>
    </source>
</evidence>
<feature type="region of interest" description="Disordered" evidence="2">
    <location>
        <begin position="413"/>
        <end position="440"/>
    </location>
</feature>
<evidence type="ECO:0000313" key="5">
    <source>
        <dbReference type="EMBL" id="MCK8624230.1"/>
    </source>
</evidence>
<comment type="caution">
    <text evidence="5">The sequence shown here is derived from an EMBL/GenBank/DDBJ whole genome shotgun (WGS) entry which is preliminary data.</text>
</comment>
<reference evidence="5 6" key="1">
    <citation type="submission" date="2021-11" db="EMBL/GenBank/DDBJ databases">
        <title>Comparative genomics of bee honey and flower isolates.</title>
        <authorList>
            <person name="Bechtner J.D."/>
            <person name="Gallus M.K."/>
            <person name="Ehrmann M."/>
        </authorList>
    </citation>
    <scope>NUCLEOTIDE SEQUENCE [LARGE SCALE GENOMIC DNA]</scope>
    <source>
        <strain evidence="5 6">M161</strain>
    </source>
</reference>
<sequence length="455" mass="52558">MVDSELRNINPNSGFIVTATEYISDLQRKTLDLLYQPIIGPVAYALFNILWRMEFDNDKFQIKNNFELLSLLNIDLSQLYDARVKLEGSGLLKTYIQETESLNKIYVYKLFPPLNARAFFKDDLLSVTLLQIIGEKQYYALGTKLIKKVYDDDNMKDISKNFLDVFVVKKNDLSNTPNVTKKIRANFSNQNDTKQQVVRDVKDFDFNLLLDILGQSYVNLDSVKKSHDLILSEHLLYGIDEISISRLIEKATNISTNILDVNKFKLLVSRQFERANNSNANAFQTVTKSDDIKLNAAEQSLVKSASFYSPIDFLIKLKGANKGYISANEEKTLRDLVHRMVLPKEVINMITYHILVDQDHASLNKSLVDTIANDWAKHDISNAAEAIKYIRNRKDSIKNKFNKKSFNKNNNRKQIKESLPDWARDDYNPHKDSKPIDKDKKRQLELELEELDNNQ</sequence>
<dbReference type="Pfam" id="PF07261">
    <property type="entry name" value="DnaB_2"/>
    <property type="match status" value="1"/>
</dbReference>
<dbReference type="EMBL" id="JAJIAO010000001">
    <property type="protein sequence ID" value="MCK8624230.1"/>
    <property type="molecule type" value="Genomic_DNA"/>
</dbReference>
<accession>A0ABT0I075</accession>
<organism evidence="5 6">
    <name type="scientific">Apilactobacillus xinyiensis</name>
    <dbReference type="NCBI Taxonomy" id="2841032"/>
    <lineage>
        <taxon>Bacteria</taxon>
        <taxon>Bacillati</taxon>
        <taxon>Bacillota</taxon>
        <taxon>Bacilli</taxon>
        <taxon>Lactobacillales</taxon>
        <taxon>Lactobacillaceae</taxon>
        <taxon>Apilactobacillus</taxon>
    </lineage>
</organism>
<feature type="compositionally biased region" description="Basic and acidic residues" evidence="2">
    <location>
        <begin position="414"/>
        <end position="440"/>
    </location>
</feature>
<dbReference type="RefSeq" id="WP_248601461.1">
    <property type="nucleotide sequence ID" value="NZ_JAJIAO010000001.1"/>
</dbReference>